<evidence type="ECO:0000259" key="7">
    <source>
        <dbReference type="PROSITE" id="PS01031"/>
    </source>
</evidence>
<accession>A0A834LN60</accession>
<sequence length="235" mass="26469">MSMIIPGFGYRRTNINNNNNNVYVDPFSVELWDPFEEYFLHTQPIPNETLGFVNAKTDWKETPEAHIFRADLPGLRKDEVKVEVEEDRVLKISGERNVEREEKKDRWHRVERSSGKFVRAFRLPESARVDQMKASMQDGELTVIVPKAEVRRAGVKILTTANLPRWTGSGPVTSGLKLAAAYTLRTALAYMVMISVMSFNVGILMAALIGHTMGFFVAKYSALSTASTADITLKV</sequence>
<evidence type="ECO:0000256" key="2">
    <source>
        <dbReference type="ARBA" id="ARBA00022490"/>
    </source>
</evidence>
<organism evidence="8 9">
    <name type="scientific">Rhododendron simsii</name>
    <name type="common">Sims's rhododendron</name>
    <dbReference type="NCBI Taxonomy" id="118357"/>
    <lineage>
        <taxon>Eukaryota</taxon>
        <taxon>Viridiplantae</taxon>
        <taxon>Streptophyta</taxon>
        <taxon>Embryophyta</taxon>
        <taxon>Tracheophyta</taxon>
        <taxon>Spermatophyta</taxon>
        <taxon>Magnoliopsida</taxon>
        <taxon>eudicotyledons</taxon>
        <taxon>Gunneridae</taxon>
        <taxon>Pentapetalae</taxon>
        <taxon>asterids</taxon>
        <taxon>Ericales</taxon>
        <taxon>Ericaceae</taxon>
        <taxon>Ericoideae</taxon>
        <taxon>Rhodoreae</taxon>
        <taxon>Rhododendron</taxon>
    </lineage>
</organism>
<dbReference type="OrthoDB" id="5511210at2759"/>
<keyword evidence="3" id="KW-0346">Stress response</keyword>
<dbReference type="GO" id="GO:0005737">
    <property type="term" value="C:cytoplasm"/>
    <property type="evidence" value="ECO:0007669"/>
    <property type="project" value="UniProtKB-SubCell"/>
</dbReference>
<name>A0A834LN60_RHOSS</name>
<evidence type="ECO:0000256" key="5">
    <source>
        <dbReference type="RuleBase" id="RU003616"/>
    </source>
</evidence>
<dbReference type="AlphaFoldDB" id="A0A834LN60"/>
<dbReference type="Proteomes" id="UP000626092">
    <property type="component" value="Unassembled WGS sequence"/>
</dbReference>
<protein>
    <recommendedName>
        <fullName evidence="7">SHSP domain-containing protein</fullName>
    </recommendedName>
</protein>
<keyword evidence="9" id="KW-1185">Reference proteome</keyword>
<dbReference type="PANTHER" id="PTHR11527">
    <property type="entry name" value="HEAT-SHOCK PROTEIN 20 FAMILY MEMBER"/>
    <property type="match status" value="1"/>
</dbReference>
<comment type="similarity">
    <text evidence="4 5">Belongs to the small heat shock protein (HSP20) family.</text>
</comment>
<evidence type="ECO:0000256" key="4">
    <source>
        <dbReference type="PROSITE-ProRule" id="PRU00285"/>
    </source>
</evidence>
<gene>
    <name evidence="8" type="ORF">RHSIM_Rhsim05G0200800</name>
</gene>
<dbReference type="SUPFAM" id="SSF49764">
    <property type="entry name" value="HSP20-like chaperones"/>
    <property type="match status" value="1"/>
</dbReference>
<feature type="domain" description="SHSP" evidence="7">
    <location>
        <begin position="48"/>
        <end position="164"/>
    </location>
</feature>
<dbReference type="PROSITE" id="PS01031">
    <property type="entry name" value="SHSP"/>
    <property type="match status" value="1"/>
</dbReference>
<dbReference type="InterPro" id="IPR031107">
    <property type="entry name" value="Small_HSP"/>
</dbReference>
<dbReference type="InterPro" id="IPR002068">
    <property type="entry name" value="A-crystallin/Hsp20_dom"/>
</dbReference>
<dbReference type="Pfam" id="PF00011">
    <property type="entry name" value="HSP20"/>
    <property type="match status" value="1"/>
</dbReference>
<dbReference type="FunFam" id="2.60.40.790:FF:000009">
    <property type="entry name" value="17.6 kDa class I heat shock protein-like"/>
    <property type="match status" value="1"/>
</dbReference>
<proteinExistence type="inferred from homology"/>
<keyword evidence="2" id="KW-0963">Cytoplasm</keyword>
<keyword evidence="6" id="KW-1133">Transmembrane helix</keyword>
<evidence type="ECO:0000256" key="3">
    <source>
        <dbReference type="ARBA" id="ARBA00023016"/>
    </source>
</evidence>
<feature type="transmembrane region" description="Helical" evidence="6">
    <location>
        <begin position="187"/>
        <end position="209"/>
    </location>
</feature>
<dbReference type="InterPro" id="IPR008978">
    <property type="entry name" value="HSP20-like_chaperone"/>
</dbReference>
<evidence type="ECO:0000313" key="9">
    <source>
        <dbReference type="Proteomes" id="UP000626092"/>
    </source>
</evidence>
<dbReference type="GO" id="GO:0016020">
    <property type="term" value="C:membrane"/>
    <property type="evidence" value="ECO:0007669"/>
    <property type="project" value="UniProtKB-SubCell"/>
</dbReference>
<dbReference type="Gene3D" id="2.60.40.790">
    <property type="match status" value="1"/>
</dbReference>
<keyword evidence="6" id="KW-0472">Membrane</keyword>
<reference evidence="8" key="1">
    <citation type="submission" date="2019-11" db="EMBL/GenBank/DDBJ databases">
        <authorList>
            <person name="Liu Y."/>
            <person name="Hou J."/>
            <person name="Li T.-Q."/>
            <person name="Guan C.-H."/>
            <person name="Wu X."/>
            <person name="Wu H.-Z."/>
            <person name="Ling F."/>
            <person name="Zhang R."/>
            <person name="Shi X.-G."/>
            <person name="Ren J.-P."/>
            <person name="Chen E.-F."/>
            <person name="Sun J.-M."/>
        </authorList>
    </citation>
    <scope>NUCLEOTIDE SEQUENCE</scope>
    <source>
        <strain evidence="8">Adult_tree_wgs_1</strain>
        <tissue evidence="8">Leaves</tissue>
    </source>
</reference>
<dbReference type="GO" id="GO:0005375">
    <property type="term" value="F:copper ion transmembrane transporter activity"/>
    <property type="evidence" value="ECO:0007669"/>
    <property type="project" value="UniProtKB-UniRule"/>
</dbReference>
<evidence type="ECO:0000313" key="8">
    <source>
        <dbReference type="EMBL" id="KAF7143619.1"/>
    </source>
</evidence>
<keyword evidence="6" id="KW-0812">Transmembrane</keyword>
<comment type="subcellular location">
    <subcellularLocation>
        <location evidence="1">Cytoplasm</location>
    </subcellularLocation>
</comment>
<evidence type="ECO:0000256" key="1">
    <source>
        <dbReference type="ARBA" id="ARBA00004496"/>
    </source>
</evidence>
<comment type="caution">
    <text evidence="8">The sequence shown here is derived from an EMBL/GenBank/DDBJ whole genome shotgun (WGS) entry which is preliminary data.</text>
</comment>
<dbReference type="CDD" id="cd06472">
    <property type="entry name" value="ACD_ScHsp26_like"/>
    <property type="match status" value="1"/>
</dbReference>
<dbReference type="EMBL" id="WJXA01000005">
    <property type="protein sequence ID" value="KAF7143619.1"/>
    <property type="molecule type" value="Genomic_DNA"/>
</dbReference>
<evidence type="ECO:0000256" key="6">
    <source>
        <dbReference type="SAM" id="Phobius"/>
    </source>
</evidence>